<feature type="transmembrane region" description="Helical" evidence="2">
    <location>
        <begin position="44"/>
        <end position="62"/>
    </location>
</feature>
<evidence type="ECO:0000313" key="3">
    <source>
        <dbReference type="EMBL" id="MBR9727354.1"/>
    </source>
</evidence>
<reference evidence="3 4" key="1">
    <citation type="submission" date="2020-02" db="EMBL/GenBank/DDBJ databases">
        <title>Shewanella WXL01 sp. nov., a marine bacterium isolated from green algae in Luhuitou Fringing Reef (Northern South China Sea).</title>
        <authorList>
            <person name="Wang X."/>
        </authorList>
    </citation>
    <scope>NUCLEOTIDE SEQUENCE [LARGE SCALE GENOMIC DNA]</scope>
    <source>
        <strain evidence="3 4">MCCC 1A01895</strain>
    </source>
</reference>
<feature type="compositionally biased region" description="Polar residues" evidence="1">
    <location>
        <begin position="72"/>
        <end position="82"/>
    </location>
</feature>
<comment type="caution">
    <text evidence="3">The sequence shown here is derived from an EMBL/GenBank/DDBJ whole genome shotgun (WGS) entry which is preliminary data.</text>
</comment>
<sequence>MNFKQRFMALNINGFRPASLLTSLHPILALIAISIISLATLALLPFLLLFAAIMFLTLSFLGKKLMTKAMNQEQSFKQQPQSERYGHSSVHKGRTFEHNPD</sequence>
<dbReference type="Proteomes" id="UP000811844">
    <property type="component" value="Unassembled WGS sequence"/>
</dbReference>
<organism evidence="3 4">
    <name type="scientific">Shewanella intestini</name>
    <dbReference type="NCBI Taxonomy" id="2017544"/>
    <lineage>
        <taxon>Bacteria</taxon>
        <taxon>Pseudomonadati</taxon>
        <taxon>Pseudomonadota</taxon>
        <taxon>Gammaproteobacteria</taxon>
        <taxon>Alteromonadales</taxon>
        <taxon>Shewanellaceae</taxon>
        <taxon>Shewanella</taxon>
    </lineage>
</organism>
<accession>A0ABS5HZZ1</accession>
<evidence type="ECO:0008006" key="5">
    <source>
        <dbReference type="Google" id="ProtNLM"/>
    </source>
</evidence>
<name>A0ABS5HZZ1_9GAMM</name>
<keyword evidence="2" id="KW-1133">Transmembrane helix</keyword>
<evidence type="ECO:0000256" key="1">
    <source>
        <dbReference type="SAM" id="MobiDB-lite"/>
    </source>
</evidence>
<dbReference type="RefSeq" id="WP_153662594.1">
    <property type="nucleotide sequence ID" value="NZ_JAAIKR010000003.1"/>
</dbReference>
<feature type="region of interest" description="Disordered" evidence="1">
    <location>
        <begin position="72"/>
        <end position="101"/>
    </location>
</feature>
<dbReference type="EMBL" id="JAAIKR010000003">
    <property type="protein sequence ID" value="MBR9727354.1"/>
    <property type="molecule type" value="Genomic_DNA"/>
</dbReference>
<evidence type="ECO:0000313" key="4">
    <source>
        <dbReference type="Proteomes" id="UP000811844"/>
    </source>
</evidence>
<evidence type="ECO:0000256" key="2">
    <source>
        <dbReference type="SAM" id="Phobius"/>
    </source>
</evidence>
<gene>
    <name evidence="3" type="ORF">G3R48_05025</name>
</gene>
<feature type="transmembrane region" description="Helical" evidence="2">
    <location>
        <begin position="20"/>
        <end position="38"/>
    </location>
</feature>
<keyword evidence="2" id="KW-0812">Transmembrane</keyword>
<proteinExistence type="predicted"/>
<protein>
    <recommendedName>
        <fullName evidence="5">DUF3487 family protein</fullName>
    </recommendedName>
</protein>
<keyword evidence="4" id="KW-1185">Reference proteome</keyword>
<keyword evidence="2" id="KW-0472">Membrane</keyword>